<dbReference type="PANTHER" id="PTHR33800">
    <property type="entry name" value="OS06G0113600 PROTEIN"/>
    <property type="match status" value="1"/>
</dbReference>
<proteinExistence type="predicted"/>
<dbReference type="Pfam" id="PF03478">
    <property type="entry name" value="Beta-prop_KIB1-4"/>
    <property type="match status" value="1"/>
</dbReference>
<protein>
    <recommendedName>
        <fullName evidence="1">KIB1-4 beta-propeller domain-containing protein</fullName>
    </recommendedName>
</protein>
<reference evidence="2" key="2">
    <citation type="submission" date="2015-07" db="EMBL/GenBank/DDBJ databases">
        <authorList>
            <person name="Noorani M."/>
        </authorList>
    </citation>
    <scope>NUCLEOTIDE SEQUENCE</scope>
    <source>
        <strain evidence="2">Yugu1</strain>
    </source>
</reference>
<evidence type="ECO:0000313" key="2">
    <source>
        <dbReference type="EMBL" id="RCV36833.1"/>
    </source>
</evidence>
<dbReference type="EMBL" id="CM003535">
    <property type="protein sequence ID" value="RCV36833.1"/>
    <property type="molecule type" value="Genomic_DNA"/>
</dbReference>
<organism evidence="2">
    <name type="scientific">Setaria italica</name>
    <name type="common">Foxtail millet</name>
    <name type="synonym">Panicum italicum</name>
    <dbReference type="NCBI Taxonomy" id="4555"/>
    <lineage>
        <taxon>Eukaryota</taxon>
        <taxon>Viridiplantae</taxon>
        <taxon>Streptophyta</taxon>
        <taxon>Embryophyta</taxon>
        <taxon>Tracheophyta</taxon>
        <taxon>Spermatophyta</taxon>
        <taxon>Magnoliopsida</taxon>
        <taxon>Liliopsida</taxon>
        <taxon>Poales</taxon>
        <taxon>Poaceae</taxon>
        <taxon>PACMAD clade</taxon>
        <taxon>Panicoideae</taxon>
        <taxon>Panicodae</taxon>
        <taxon>Paniceae</taxon>
        <taxon>Cenchrinae</taxon>
        <taxon>Setaria</taxon>
    </lineage>
</organism>
<dbReference type="OrthoDB" id="616378at2759"/>
<gene>
    <name evidence="2" type="ORF">SETIT_8G013400v2</name>
</gene>
<reference evidence="2" key="1">
    <citation type="journal article" date="2012" name="Nat. Biotechnol.">
        <title>Reference genome sequence of the model plant Setaria.</title>
        <authorList>
            <person name="Bennetzen J.L."/>
            <person name="Schmutz J."/>
            <person name="Wang H."/>
            <person name="Percifield R."/>
            <person name="Hawkins J."/>
            <person name="Pontaroli A.C."/>
            <person name="Estep M."/>
            <person name="Feng L."/>
            <person name="Vaughn J.N."/>
            <person name="Grimwood J."/>
            <person name="Jenkins J."/>
            <person name="Barry K."/>
            <person name="Lindquist E."/>
            <person name="Hellsten U."/>
            <person name="Deshpande S."/>
            <person name="Wang X."/>
            <person name="Wu X."/>
            <person name="Mitros T."/>
            <person name="Triplett J."/>
            <person name="Yang X."/>
            <person name="Ye C.Y."/>
            <person name="Mauro-Herrera M."/>
            <person name="Wang L."/>
            <person name="Li P."/>
            <person name="Sharma M."/>
            <person name="Sharma R."/>
            <person name="Ronald P.C."/>
            <person name="Panaud O."/>
            <person name="Kellogg E.A."/>
            <person name="Brutnell T.P."/>
            <person name="Doust A.N."/>
            <person name="Tuskan G.A."/>
            <person name="Rokhsar D."/>
            <person name="Devos K.M."/>
        </authorList>
    </citation>
    <scope>NUCLEOTIDE SEQUENCE [LARGE SCALE GENOMIC DNA]</scope>
    <source>
        <strain evidence="2">Yugu1</strain>
    </source>
</reference>
<accession>A0A368S3C4</accession>
<sequence>MPLTAPEKLPLSRGLLRTPATPLALPHRLHLDLMFVQISWTACFMKSLFSLTHSMTSLLLLAPAVLGALQSLPSHLCVPSASRLSTSNLMVLIFVHIAEEHCLLVDAYTGAKLKAPKLPCNNKLGLSSGIGVLTAPFSSPNSRLLLFSKAFMFAWQVGTNSWSVLPLALGHERIHQIVFFKGHILVIDTLLRLHTVQLTPNFSIKRVKIMWELLWNLPVNPWLVACGDMLLMVDLSFRSLCSDEKDDFSRIFEVFHLDFSVKPAKWVKMEKLENQALFVSLDKRNPAFCCMNPERWGGRSNCIYVARLFDDPDETWTAVELGQSVPCHSTIHSMVYGLSFPPDYSQIGSLWLFPSLVYGARQ</sequence>
<dbReference type="PANTHER" id="PTHR33800:SF26">
    <property type="entry name" value="DUF295 DOMAIN-CONTAINING PROTEIN"/>
    <property type="match status" value="1"/>
</dbReference>
<dbReference type="InterPro" id="IPR005174">
    <property type="entry name" value="KIB1-4_b-propeller"/>
</dbReference>
<feature type="domain" description="KIB1-4 beta-propeller" evidence="1">
    <location>
        <begin position="85"/>
        <end position="311"/>
    </location>
</feature>
<evidence type="ECO:0000259" key="1">
    <source>
        <dbReference type="Pfam" id="PF03478"/>
    </source>
</evidence>
<name>A0A368S3C4_SETIT</name>
<dbReference type="AlphaFoldDB" id="A0A368S3C4"/>